<name>A0A6A6RZH4_9PLEO</name>
<dbReference type="EMBL" id="MU006784">
    <property type="protein sequence ID" value="KAF2640979.1"/>
    <property type="molecule type" value="Genomic_DNA"/>
</dbReference>
<dbReference type="Pfam" id="PF05141">
    <property type="entry name" value="DIT1_PvcA"/>
    <property type="match status" value="1"/>
</dbReference>
<reference evidence="3" key="1">
    <citation type="journal article" date="2020" name="Stud. Mycol.">
        <title>101 Dothideomycetes genomes: a test case for predicting lifestyles and emergence of pathogens.</title>
        <authorList>
            <person name="Haridas S."/>
            <person name="Albert R."/>
            <person name="Binder M."/>
            <person name="Bloem J."/>
            <person name="Labutti K."/>
            <person name="Salamov A."/>
            <person name="Andreopoulos B."/>
            <person name="Baker S."/>
            <person name="Barry K."/>
            <person name="Bills G."/>
            <person name="Bluhm B."/>
            <person name="Cannon C."/>
            <person name="Castanera R."/>
            <person name="Culley D."/>
            <person name="Daum C."/>
            <person name="Ezra D."/>
            <person name="Gonzalez J."/>
            <person name="Henrissat B."/>
            <person name="Kuo A."/>
            <person name="Liang C."/>
            <person name="Lipzen A."/>
            <person name="Lutzoni F."/>
            <person name="Magnuson J."/>
            <person name="Mondo S."/>
            <person name="Nolan M."/>
            <person name="Ohm R."/>
            <person name="Pangilinan J."/>
            <person name="Park H.-J."/>
            <person name="Ramirez L."/>
            <person name="Alfaro M."/>
            <person name="Sun H."/>
            <person name="Tritt A."/>
            <person name="Yoshinaga Y."/>
            <person name="Zwiers L.-H."/>
            <person name="Turgeon B."/>
            <person name="Goodwin S."/>
            <person name="Spatafora J."/>
            <person name="Crous P."/>
            <person name="Grigoriev I."/>
        </authorList>
    </citation>
    <scope>NUCLEOTIDE SEQUENCE</scope>
    <source>
        <strain evidence="3">CBS 473.64</strain>
    </source>
</reference>
<dbReference type="Proteomes" id="UP000799753">
    <property type="component" value="Unassembled WGS sequence"/>
</dbReference>
<dbReference type="GO" id="GO:0016491">
    <property type="term" value="F:oxidoreductase activity"/>
    <property type="evidence" value="ECO:0007669"/>
    <property type="project" value="UniProtKB-KW"/>
</dbReference>
<dbReference type="AlphaFoldDB" id="A0A6A6RZH4"/>
<evidence type="ECO:0000313" key="3">
    <source>
        <dbReference type="EMBL" id="KAF2640979.1"/>
    </source>
</evidence>
<evidence type="ECO:0000256" key="1">
    <source>
        <dbReference type="ARBA" id="ARBA00023002"/>
    </source>
</evidence>
<dbReference type="OrthoDB" id="429813at2759"/>
<protein>
    <submittedName>
        <fullName evidence="3">Clavaminate synthase-like protein</fullName>
    </submittedName>
</protein>
<dbReference type="PANTHER" id="PTHR37285">
    <property type="entry name" value="SPORE WALL MATURATION PROTEIN DIT1"/>
    <property type="match status" value="1"/>
</dbReference>
<sequence>MPLLLGTSHLCHDIVVPVFPNIFQTDSFATSQKILDIILKYKSPTPKDVVDRSDEGAFTFLRVIYQAVKTGQPVPMVLPAFPFKSPNTADKVLGNTPDKAEDLALAHLNGLCAAIQEVYSPGAKLVIVSDGLVYNDLLGVPDPVVWNYGQALRTLTKRRNYNHIEFARLKDLLAMEGIREDFDDMTYSAAASTIRLVLMQRYGSPGWEAIQPESYVKNDSNKRLTYCGYLKFLELDLASLYPINDSRTKSRFKKGVEKIAKSMLKRGEAFARAVRENFPNHVRLSIHPSTGEDKISINVLPVEGTVTPWHSTVAFKLDGTVLAGHCRKFKEMENMELVLENGRPSYYRERSELYDWGTSQVIFEPLYPCGLMVRPANGPKALSIDDIASSKLRALTEHNSPVILRGFSQTKNRDKLVTKAHELGEPTPWKFGLVLEVKDRGAEGQGLNNVLSQEWMPFHFDGMFKTEKLVRNDGTVGLVPRPPRFQVFTAVTRSPKNTGFTLFASSRLIFRHLPAHIPLQYLESLTWAVSTSSFDQSSITDMPLVITHPTTGQPCLRYHERWPQEKTRFDPTEVVIENGDRSVCDVLEALMHDRRVCYWHSWEEGDLLVNDNVSMLHTRSSFQAGVDRELWRIHFD</sequence>
<dbReference type="SUPFAM" id="SSF51197">
    <property type="entry name" value="Clavaminate synthase-like"/>
    <property type="match status" value="1"/>
</dbReference>
<keyword evidence="1" id="KW-0560">Oxidoreductase</keyword>
<gene>
    <name evidence="3" type="ORF">P280DRAFT_427394</name>
</gene>
<evidence type="ECO:0000259" key="2">
    <source>
        <dbReference type="Pfam" id="PF02668"/>
    </source>
</evidence>
<accession>A0A6A6RZH4</accession>
<organism evidence="3 4">
    <name type="scientific">Massarina eburnea CBS 473.64</name>
    <dbReference type="NCBI Taxonomy" id="1395130"/>
    <lineage>
        <taxon>Eukaryota</taxon>
        <taxon>Fungi</taxon>
        <taxon>Dikarya</taxon>
        <taxon>Ascomycota</taxon>
        <taxon>Pezizomycotina</taxon>
        <taxon>Dothideomycetes</taxon>
        <taxon>Pleosporomycetidae</taxon>
        <taxon>Pleosporales</taxon>
        <taxon>Massarineae</taxon>
        <taxon>Massarinaceae</taxon>
        <taxon>Massarina</taxon>
    </lineage>
</organism>
<dbReference type="InterPro" id="IPR007817">
    <property type="entry name" value="Isocyanide_synthase_DIT1"/>
</dbReference>
<dbReference type="PANTHER" id="PTHR37285:SF5">
    <property type="entry name" value="SPORE WALL MATURATION PROTEIN DIT1"/>
    <property type="match status" value="1"/>
</dbReference>
<dbReference type="InterPro" id="IPR003819">
    <property type="entry name" value="TauD/TfdA-like"/>
</dbReference>
<evidence type="ECO:0000313" key="4">
    <source>
        <dbReference type="Proteomes" id="UP000799753"/>
    </source>
</evidence>
<dbReference type="Gene3D" id="3.60.130.10">
    <property type="entry name" value="Clavaminate synthase-like"/>
    <property type="match status" value="1"/>
</dbReference>
<dbReference type="Pfam" id="PF02668">
    <property type="entry name" value="TauD"/>
    <property type="match status" value="1"/>
</dbReference>
<keyword evidence="4" id="KW-1185">Reference proteome</keyword>
<dbReference type="InterPro" id="IPR042098">
    <property type="entry name" value="TauD-like_sf"/>
</dbReference>
<feature type="domain" description="TauD/TfdA-like" evidence="2">
    <location>
        <begin position="377"/>
        <end position="633"/>
    </location>
</feature>
<proteinExistence type="predicted"/>